<evidence type="ECO:0000313" key="2">
    <source>
        <dbReference type="EMBL" id="KRX33696.1"/>
    </source>
</evidence>
<dbReference type="OrthoDB" id="5920214at2759"/>
<organism evidence="3 4">
    <name type="scientific">Trichinella murrelli</name>
    <dbReference type="NCBI Taxonomy" id="144512"/>
    <lineage>
        <taxon>Eukaryota</taxon>
        <taxon>Metazoa</taxon>
        <taxon>Ecdysozoa</taxon>
        <taxon>Nematoda</taxon>
        <taxon>Enoplea</taxon>
        <taxon>Dorylaimia</taxon>
        <taxon>Trichinellida</taxon>
        <taxon>Trichinellidae</taxon>
        <taxon>Trichinella</taxon>
    </lineage>
</organism>
<comment type="caution">
    <text evidence="3">The sequence shown here is derived from an EMBL/GenBank/DDBJ whole genome shotgun (WGS) entry which is preliminary data.</text>
</comment>
<dbReference type="EMBL" id="JYDJ01000732">
    <property type="protein sequence ID" value="KRX33696.1"/>
    <property type="molecule type" value="Genomic_DNA"/>
</dbReference>
<dbReference type="EMBL" id="JYDJ01000680">
    <property type="protein sequence ID" value="KRX33898.1"/>
    <property type="molecule type" value="Genomic_DNA"/>
</dbReference>
<evidence type="ECO:0000313" key="4">
    <source>
        <dbReference type="Proteomes" id="UP000055048"/>
    </source>
</evidence>
<keyword evidence="4" id="KW-1185">Reference proteome</keyword>
<dbReference type="Proteomes" id="UP000055048">
    <property type="component" value="Unassembled WGS sequence"/>
</dbReference>
<reference evidence="3 4" key="1">
    <citation type="submission" date="2015-01" db="EMBL/GenBank/DDBJ databases">
        <title>Evolution of Trichinella species and genotypes.</title>
        <authorList>
            <person name="Korhonen P.K."/>
            <person name="Edoardo P."/>
            <person name="Giuseppe L.R."/>
            <person name="Gasser R.B."/>
        </authorList>
    </citation>
    <scope>NUCLEOTIDE SEQUENCE [LARGE SCALE GENOMIC DNA]</scope>
    <source>
        <strain evidence="3">ISS417</strain>
    </source>
</reference>
<feature type="compositionally biased region" description="Basic and acidic residues" evidence="1">
    <location>
        <begin position="9"/>
        <end position="25"/>
    </location>
</feature>
<gene>
    <name evidence="2" type="ORF">T05_11016</name>
    <name evidence="3" type="ORF">T05_7113</name>
</gene>
<sequence length="95" mass="10697">MSSSPSDPKQTRPFEQKMADLPKMRKSETFPFENNGLDFIGPLHIDRDDGGTIHTSVEPIPFTTMTSKNNTIRQFFDFQDGGSSIEELICKTILS</sequence>
<protein>
    <submittedName>
        <fullName evidence="3">Uncharacterized protein</fullName>
    </submittedName>
</protein>
<accession>A0A0V0T4E7</accession>
<proteinExistence type="predicted"/>
<dbReference type="AlphaFoldDB" id="A0A0V0T4E7"/>
<evidence type="ECO:0000256" key="1">
    <source>
        <dbReference type="SAM" id="MobiDB-lite"/>
    </source>
</evidence>
<evidence type="ECO:0000313" key="3">
    <source>
        <dbReference type="EMBL" id="KRX33898.1"/>
    </source>
</evidence>
<feature type="region of interest" description="Disordered" evidence="1">
    <location>
        <begin position="1"/>
        <end position="25"/>
    </location>
</feature>
<name>A0A0V0T4E7_9BILA</name>